<feature type="compositionally biased region" description="Basic residues" evidence="1">
    <location>
        <begin position="1"/>
        <end position="20"/>
    </location>
</feature>
<feature type="compositionally biased region" description="Basic and acidic residues" evidence="1">
    <location>
        <begin position="118"/>
        <end position="128"/>
    </location>
</feature>
<feature type="non-terminal residue" evidence="2">
    <location>
        <position position="1"/>
    </location>
</feature>
<feature type="region of interest" description="Disordered" evidence="1">
    <location>
        <begin position="1"/>
        <end position="60"/>
    </location>
</feature>
<organism evidence="2 3">
    <name type="scientific">Prorocentrum cordatum</name>
    <dbReference type="NCBI Taxonomy" id="2364126"/>
    <lineage>
        <taxon>Eukaryota</taxon>
        <taxon>Sar</taxon>
        <taxon>Alveolata</taxon>
        <taxon>Dinophyceae</taxon>
        <taxon>Prorocentrales</taxon>
        <taxon>Prorocentraceae</taxon>
        <taxon>Prorocentrum</taxon>
    </lineage>
</organism>
<reference evidence="2" key="1">
    <citation type="submission" date="2023-10" db="EMBL/GenBank/DDBJ databases">
        <authorList>
            <person name="Chen Y."/>
            <person name="Shah S."/>
            <person name="Dougan E. K."/>
            <person name="Thang M."/>
            <person name="Chan C."/>
        </authorList>
    </citation>
    <scope>NUCLEOTIDE SEQUENCE [LARGE SCALE GENOMIC DNA]</scope>
</reference>
<sequence>RHATPRPKLKQPAARGRRTRAACTAPPSAPGMGNPRPRSQAPAVGGPARGPPRGQRRARARAAAAAACRGAVPLQLRGRGRGRAAEHRGGAGGVVGLGGRRGAGLGRRGRRGGPRARWRGEADARLHELTLPSDGGARCYAAPPPQEGGGVPMPLLARRALVARARSS</sequence>
<protein>
    <submittedName>
        <fullName evidence="2">Uncharacterized protein</fullName>
    </submittedName>
</protein>
<gene>
    <name evidence="2" type="ORF">PCOR1329_LOCUS55369</name>
</gene>
<feature type="compositionally biased region" description="Basic residues" evidence="1">
    <location>
        <begin position="107"/>
        <end position="117"/>
    </location>
</feature>
<feature type="region of interest" description="Disordered" evidence="1">
    <location>
        <begin position="78"/>
        <end position="153"/>
    </location>
</feature>
<evidence type="ECO:0000313" key="2">
    <source>
        <dbReference type="EMBL" id="CAK0868831.1"/>
    </source>
</evidence>
<accession>A0ABN9V807</accession>
<proteinExistence type="predicted"/>
<comment type="caution">
    <text evidence="2">The sequence shown here is derived from an EMBL/GenBank/DDBJ whole genome shotgun (WGS) entry which is preliminary data.</text>
</comment>
<evidence type="ECO:0000256" key="1">
    <source>
        <dbReference type="SAM" id="MobiDB-lite"/>
    </source>
</evidence>
<dbReference type="EMBL" id="CAUYUJ010016788">
    <property type="protein sequence ID" value="CAK0868831.1"/>
    <property type="molecule type" value="Genomic_DNA"/>
</dbReference>
<dbReference type="Proteomes" id="UP001189429">
    <property type="component" value="Unassembled WGS sequence"/>
</dbReference>
<feature type="compositionally biased region" description="Gly residues" evidence="1">
    <location>
        <begin position="90"/>
        <end position="106"/>
    </location>
</feature>
<evidence type="ECO:0000313" key="3">
    <source>
        <dbReference type="Proteomes" id="UP001189429"/>
    </source>
</evidence>
<name>A0ABN9V807_9DINO</name>
<keyword evidence="3" id="KW-1185">Reference proteome</keyword>